<dbReference type="GO" id="GO:0016757">
    <property type="term" value="F:glycosyltransferase activity"/>
    <property type="evidence" value="ECO:0007669"/>
    <property type="project" value="UniProtKB-KW"/>
</dbReference>
<dbReference type="PANTHER" id="PTHR43179">
    <property type="entry name" value="RHAMNOSYLTRANSFERASE WBBL"/>
    <property type="match status" value="1"/>
</dbReference>
<dbReference type="InterPro" id="IPR029044">
    <property type="entry name" value="Nucleotide-diphossugar_trans"/>
</dbReference>
<keyword evidence="1" id="KW-1133">Transmembrane helix</keyword>
<organism evidence="3 4">
    <name type="scientific">Nocardia suismassiliense</name>
    <dbReference type="NCBI Taxonomy" id="2077092"/>
    <lineage>
        <taxon>Bacteria</taxon>
        <taxon>Bacillati</taxon>
        <taxon>Actinomycetota</taxon>
        <taxon>Actinomycetes</taxon>
        <taxon>Mycobacteriales</taxon>
        <taxon>Nocardiaceae</taxon>
        <taxon>Nocardia</taxon>
    </lineage>
</organism>
<reference evidence="3 4" key="1">
    <citation type="submission" date="2024-10" db="EMBL/GenBank/DDBJ databases">
        <title>The Natural Products Discovery Center: Release of the First 8490 Sequenced Strains for Exploring Actinobacteria Biosynthetic Diversity.</title>
        <authorList>
            <person name="Kalkreuter E."/>
            <person name="Kautsar S.A."/>
            <person name="Yang D."/>
            <person name="Bader C.D."/>
            <person name="Teijaro C.N."/>
            <person name="Fluegel L."/>
            <person name="Davis C.M."/>
            <person name="Simpson J.R."/>
            <person name="Lauterbach L."/>
            <person name="Steele A.D."/>
            <person name="Gui C."/>
            <person name="Meng S."/>
            <person name="Li G."/>
            <person name="Viehrig K."/>
            <person name="Ye F."/>
            <person name="Su P."/>
            <person name="Kiefer A.F."/>
            <person name="Nichols A."/>
            <person name="Cepeda A.J."/>
            <person name="Yan W."/>
            <person name="Fan B."/>
            <person name="Jiang Y."/>
            <person name="Adhikari A."/>
            <person name="Zheng C.-J."/>
            <person name="Schuster L."/>
            <person name="Cowan T.M."/>
            <person name="Smanski M.J."/>
            <person name="Chevrette M.G."/>
            <person name="De Carvalho L.P.S."/>
            <person name="Shen B."/>
        </authorList>
    </citation>
    <scope>NUCLEOTIDE SEQUENCE [LARGE SCALE GENOMIC DNA]</scope>
    <source>
        <strain evidence="3 4">NPDC003040</strain>
    </source>
</reference>
<dbReference type="PANTHER" id="PTHR43179:SF7">
    <property type="entry name" value="RHAMNOSYLTRANSFERASE WBBL"/>
    <property type="match status" value="1"/>
</dbReference>
<dbReference type="Pfam" id="PF00535">
    <property type="entry name" value="Glycos_transf_2"/>
    <property type="match status" value="1"/>
</dbReference>
<keyword evidence="1" id="KW-0472">Membrane</keyword>
<accession>A0ABW6QZU2</accession>
<comment type="caution">
    <text evidence="3">The sequence shown here is derived from an EMBL/GenBank/DDBJ whole genome shotgun (WGS) entry which is preliminary data.</text>
</comment>
<keyword evidence="3" id="KW-0328">Glycosyltransferase</keyword>
<gene>
    <name evidence="3" type="ORF">ACFYV7_26625</name>
</gene>
<proteinExistence type="predicted"/>
<evidence type="ECO:0000256" key="1">
    <source>
        <dbReference type="SAM" id="Phobius"/>
    </source>
</evidence>
<dbReference type="Gene3D" id="3.90.550.10">
    <property type="entry name" value="Spore Coat Polysaccharide Biosynthesis Protein SpsA, Chain A"/>
    <property type="match status" value="1"/>
</dbReference>
<dbReference type="RefSeq" id="WP_387721565.1">
    <property type="nucleotide sequence ID" value="NZ_JBIAPI010000007.1"/>
</dbReference>
<dbReference type="SUPFAM" id="SSF53448">
    <property type="entry name" value="Nucleotide-diphospho-sugar transferases"/>
    <property type="match status" value="1"/>
</dbReference>
<keyword evidence="1" id="KW-0812">Transmembrane</keyword>
<feature type="transmembrane region" description="Helical" evidence="1">
    <location>
        <begin position="260"/>
        <end position="280"/>
    </location>
</feature>
<dbReference type="CDD" id="cd04186">
    <property type="entry name" value="GT_2_like_c"/>
    <property type="match status" value="1"/>
</dbReference>
<keyword evidence="4" id="KW-1185">Reference proteome</keyword>
<dbReference type="Proteomes" id="UP001601948">
    <property type="component" value="Unassembled WGS sequence"/>
</dbReference>
<sequence>MSRRDEKSVGLVLVTYGSGEDLPPFLESLRAAVEPLVLEVVGVDNASTDDSVEILERFGARVVRNRENVGLTRAINQGAAELDTEWLLIANPDTRLDPGAIAALVETARADDKIGLIGPRVSRLDGSPYPTGRRFPSIGIGIAHAVLGSVWPANPATRAYFGNPVTSVSDVDWISGCCMLFRRSAFDAVGGYDERYFMYFEETKIALDMHRAGYRVVLDPSVEIRHREGGSTRHAPFRKVRNHHRSALRFYVDYNRGTPWIVLTPLVAAGLVLRGALSVLRTASARGR</sequence>
<dbReference type="InterPro" id="IPR001173">
    <property type="entry name" value="Glyco_trans_2-like"/>
</dbReference>
<dbReference type="EMBL" id="JBIAPI010000007">
    <property type="protein sequence ID" value="MFF3226399.1"/>
    <property type="molecule type" value="Genomic_DNA"/>
</dbReference>
<feature type="domain" description="Glycosyltransferase 2-like" evidence="2">
    <location>
        <begin position="12"/>
        <end position="189"/>
    </location>
</feature>
<evidence type="ECO:0000259" key="2">
    <source>
        <dbReference type="Pfam" id="PF00535"/>
    </source>
</evidence>
<evidence type="ECO:0000313" key="4">
    <source>
        <dbReference type="Proteomes" id="UP001601948"/>
    </source>
</evidence>
<protein>
    <submittedName>
        <fullName evidence="3">Glycosyltransferase family 2 protein</fullName>
        <ecNumber evidence="3">2.4.-.-</ecNumber>
    </submittedName>
</protein>
<evidence type="ECO:0000313" key="3">
    <source>
        <dbReference type="EMBL" id="MFF3226399.1"/>
    </source>
</evidence>
<name>A0ABW6QZU2_9NOCA</name>
<dbReference type="EC" id="2.4.-.-" evidence="3"/>
<keyword evidence="3" id="KW-0808">Transferase</keyword>